<organism evidence="1">
    <name type="scientific">Gaeumannomyces tritici (strain R3-111a-1)</name>
    <name type="common">Wheat and barley take-all root rot fungus</name>
    <name type="synonym">Gaeumannomyces graminis var. tritici</name>
    <dbReference type="NCBI Taxonomy" id="644352"/>
    <lineage>
        <taxon>Eukaryota</taxon>
        <taxon>Fungi</taxon>
        <taxon>Dikarya</taxon>
        <taxon>Ascomycota</taxon>
        <taxon>Pezizomycotina</taxon>
        <taxon>Sordariomycetes</taxon>
        <taxon>Sordariomycetidae</taxon>
        <taxon>Magnaporthales</taxon>
        <taxon>Magnaporthaceae</taxon>
        <taxon>Gaeumannomyces</taxon>
    </lineage>
</organism>
<dbReference type="EMBL" id="GL385396">
    <property type="protein sequence ID" value="EJT79266.1"/>
    <property type="molecule type" value="Genomic_DNA"/>
</dbReference>
<evidence type="ECO:0000313" key="1">
    <source>
        <dbReference type="EMBL" id="EJT79266.1"/>
    </source>
</evidence>
<dbReference type="AlphaFoldDB" id="J3NSV3"/>
<protein>
    <submittedName>
        <fullName evidence="1 2">Uncharacterized protein</fullName>
    </submittedName>
</protein>
<sequence>MSEYEAYYPETSSGLQSPALAVNRSDALVAEEFHNLCLRHGVDRPSGLSMFRHNVEPGAEGEHARPYRYSLDGGAVAVVVAVFTCGFKFKREAPDPAEAESAALPAFVTEFCELVRRHGDRGACEVRSRIKGDDKSGRVQVIEGRAEILLRGVPRERSSFEAGMRAGYHRDRYMEALREEEARRLPALCAHHQPFAPACACHQTAPNPSAAIVLPFRACRHFEM</sequence>
<dbReference type="GeneID" id="20344810"/>
<dbReference type="HOGENOM" id="CLU_1235084_0_0_1"/>
<proteinExistence type="predicted"/>
<dbReference type="RefSeq" id="XP_009220411.1">
    <property type="nucleotide sequence ID" value="XM_009222147.1"/>
</dbReference>
<reference evidence="2" key="4">
    <citation type="journal article" date="2015" name="G3 (Bethesda)">
        <title>Genome sequences of three phytopathogenic species of the Magnaporthaceae family of fungi.</title>
        <authorList>
            <person name="Okagaki L.H."/>
            <person name="Nunes C.C."/>
            <person name="Sailsbery J."/>
            <person name="Clay B."/>
            <person name="Brown D."/>
            <person name="John T."/>
            <person name="Oh Y."/>
            <person name="Young N."/>
            <person name="Fitzgerald M."/>
            <person name="Haas B.J."/>
            <person name="Zeng Q."/>
            <person name="Young S."/>
            <person name="Adiconis X."/>
            <person name="Fan L."/>
            <person name="Levin J.Z."/>
            <person name="Mitchell T.K."/>
            <person name="Okubara P.A."/>
            <person name="Farman M.L."/>
            <person name="Kohn L.M."/>
            <person name="Birren B."/>
            <person name="Ma L.-J."/>
            <person name="Dean R.A."/>
        </authorList>
    </citation>
    <scope>NUCLEOTIDE SEQUENCE</scope>
    <source>
        <strain evidence="2">R3-111a-1</strain>
    </source>
</reference>
<reference evidence="3" key="1">
    <citation type="submission" date="2010-07" db="EMBL/GenBank/DDBJ databases">
        <title>The genome sequence of Gaeumannomyces graminis var. tritici strain R3-111a-1.</title>
        <authorList>
            <consortium name="The Broad Institute Genome Sequencing Platform"/>
            <person name="Ma L.-J."/>
            <person name="Dead R."/>
            <person name="Young S."/>
            <person name="Zeng Q."/>
            <person name="Koehrsen M."/>
            <person name="Alvarado L."/>
            <person name="Berlin A."/>
            <person name="Chapman S.B."/>
            <person name="Chen Z."/>
            <person name="Freedman E."/>
            <person name="Gellesch M."/>
            <person name="Goldberg J."/>
            <person name="Griggs A."/>
            <person name="Gujja S."/>
            <person name="Heilman E.R."/>
            <person name="Heiman D."/>
            <person name="Hepburn T."/>
            <person name="Howarth C."/>
            <person name="Jen D."/>
            <person name="Larson L."/>
            <person name="Mehta T."/>
            <person name="Neiman D."/>
            <person name="Pearson M."/>
            <person name="Roberts A."/>
            <person name="Saif S."/>
            <person name="Shea T."/>
            <person name="Shenoy N."/>
            <person name="Sisk P."/>
            <person name="Stolte C."/>
            <person name="Sykes S."/>
            <person name="Walk T."/>
            <person name="White J."/>
            <person name="Yandava C."/>
            <person name="Haas B."/>
            <person name="Nusbaum C."/>
            <person name="Birren B."/>
        </authorList>
    </citation>
    <scope>NUCLEOTIDE SEQUENCE [LARGE SCALE GENOMIC DNA]</scope>
    <source>
        <strain evidence="3">R3-111a-1</strain>
    </source>
</reference>
<name>J3NSV3_GAET3</name>
<reference evidence="1" key="2">
    <citation type="submission" date="2010-07" db="EMBL/GenBank/DDBJ databases">
        <authorList>
            <consortium name="The Broad Institute Genome Sequencing Platform"/>
            <consortium name="Broad Institute Genome Sequencing Center for Infectious Disease"/>
            <person name="Ma L.-J."/>
            <person name="Dead R."/>
            <person name="Young S."/>
            <person name="Zeng Q."/>
            <person name="Koehrsen M."/>
            <person name="Alvarado L."/>
            <person name="Berlin A."/>
            <person name="Chapman S.B."/>
            <person name="Chen Z."/>
            <person name="Freedman E."/>
            <person name="Gellesch M."/>
            <person name="Goldberg J."/>
            <person name="Griggs A."/>
            <person name="Gujja S."/>
            <person name="Heilman E.R."/>
            <person name="Heiman D."/>
            <person name="Hepburn T."/>
            <person name="Howarth C."/>
            <person name="Jen D."/>
            <person name="Larson L."/>
            <person name="Mehta T."/>
            <person name="Neiman D."/>
            <person name="Pearson M."/>
            <person name="Roberts A."/>
            <person name="Saif S."/>
            <person name="Shea T."/>
            <person name="Shenoy N."/>
            <person name="Sisk P."/>
            <person name="Stolte C."/>
            <person name="Sykes S."/>
            <person name="Walk T."/>
            <person name="White J."/>
            <person name="Yandava C."/>
            <person name="Haas B."/>
            <person name="Nusbaum C."/>
            <person name="Birren B."/>
        </authorList>
    </citation>
    <scope>NUCLEOTIDE SEQUENCE</scope>
    <source>
        <strain evidence="1">R3-111a-1</strain>
    </source>
</reference>
<keyword evidence="3" id="KW-1185">Reference proteome</keyword>
<reference evidence="2" key="5">
    <citation type="submission" date="2018-04" db="UniProtKB">
        <authorList>
            <consortium name="EnsemblFungi"/>
        </authorList>
    </citation>
    <scope>IDENTIFICATION</scope>
    <source>
        <strain evidence="2">R3-111a-1</strain>
    </source>
</reference>
<gene>
    <name evidence="2" type="primary">20344810</name>
    <name evidence="1" type="ORF">GGTG_04352</name>
</gene>
<dbReference type="EnsemblFungi" id="EJT79266">
    <property type="protein sequence ID" value="EJT79266"/>
    <property type="gene ID" value="GGTG_04352"/>
</dbReference>
<reference evidence="1" key="3">
    <citation type="submission" date="2010-09" db="EMBL/GenBank/DDBJ databases">
        <title>Annotation of Gaeumannomyces graminis var. tritici R3-111a-1.</title>
        <authorList>
            <consortium name="The Broad Institute Genome Sequencing Platform"/>
            <person name="Ma L.-J."/>
            <person name="Dead R."/>
            <person name="Young S.K."/>
            <person name="Zeng Q."/>
            <person name="Gargeya S."/>
            <person name="Fitzgerald M."/>
            <person name="Haas B."/>
            <person name="Abouelleil A."/>
            <person name="Alvarado L."/>
            <person name="Arachchi H.M."/>
            <person name="Berlin A."/>
            <person name="Brown A."/>
            <person name="Chapman S.B."/>
            <person name="Chen Z."/>
            <person name="Dunbar C."/>
            <person name="Freedman E."/>
            <person name="Gearin G."/>
            <person name="Gellesch M."/>
            <person name="Goldberg J."/>
            <person name="Griggs A."/>
            <person name="Gujja S."/>
            <person name="Heiman D."/>
            <person name="Howarth C."/>
            <person name="Larson L."/>
            <person name="Lui A."/>
            <person name="MacDonald P.J.P."/>
            <person name="Mehta T."/>
            <person name="Montmayeur A."/>
            <person name="Murphy C."/>
            <person name="Neiman D."/>
            <person name="Pearson M."/>
            <person name="Priest M."/>
            <person name="Roberts A."/>
            <person name="Saif S."/>
            <person name="Shea T."/>
            <person name="Shenoy N."/>
            <person name="Sisk P."/>
            <person name="Stolte C."/>
            <person name="Sykes S."/>
            <person name="Yandava C."/>
            <person name="Wortman J."/>
            <person name="Nusbaum C."/>
            <person name="Birren B."/>
        </authorList>
    </citation>
    <scope>NUCLEOTIDE SEQUENCE</scope>
    <source>
        <strain evidence="1">R3-111a-1</strain>
    </source>
</reference>
<dbReference type="VEuPathDB" id="FungiDB:GGTG_04352"/>
<evidence type="ECO:0000313" key="3">
    <source>
        <dbReference type="Proteomes" id="UP000006039"/>
    </source>
</evidence>
<dbReference type="Proteomes" id="UP000006039">
    <property type="component" value="Unassembled WGS sequence"/>
</dbReference>
<accession>J3NSV3</accession>
<evidence type="ECO:0000313" key="2">
    <source>
        <dbReference type="EnsemblFungi" id="EJT79266"/>
    </source>
</evidence>